<gene>
    <name evidence="1" type="ORF">UX33_C0008G0015</name>
</gene>
<name>A0A0G1NPR0_9BACT</name>
<evidence type="ECO:0000313" key="1">
    <source>
        <dbReference type="EMBL" id="KKU22639.1"/>
    </source>
</evidence>
<protein>
    <submittedName>
        <fullName evidence="1">Uncharacterized protein</fullName>
    </submittedName>
</protein>
<dbReference type="EMBL" id="LCLU01000008">
    <property type="protein sequence ID" value="KKU22639.1"/>
    <property type="molecule type" value="Genomic_DNA"/>
</dbReference>
<organism evidence="1 2">
    <name type="scientific">Candidatus Azambacteria bacterium GW2011_GWC1_46_13</name>
    <dbReference type="NCBI Taxonomy" id="1618619"/>
    <lineage>
        <taxon>Bacteria</taxon>
        <taxon>Candidatus Azamiibacteriota</taxon>
    </lineage>
</organism>
<accession>A0A0G1NPR0</accession>
<comment type="caution">
    <text evidence="1">The sequence shown here is derived from an EMBL/GenBank/DDBJ whole genome shotgun (WGS) entry which is preliminary data.</text>
</comment>
<evidence type="ECO:0000313" key="2">
    <source>
        <dbReference type="Proteomes" id="UP000034569"/>
    </source>
</evidence>
<dbReference type="AlphaFoldDB" id="A0A0G1NPR0"/>
<dbReference type="Proteomes" id="UP000034569">
    <property type="component" value="Unassembled WGS sequence"/>
</dbReference>
<sequence>MVDWRFIKTFDDILASLKTERVEKEIYLLAGETLVKIKLTAEKNETRGAIGFSCAVVEIEGKKISGEEQQDKIVKIKLRGGPPTAEEQIKAVKEALGHWQIFEPPTRVSQGYADSHLKAIHLKEKLNKGGKIDVYI</sequence>
<reference evidence="1 2" key="1">
    <citation type="journal article" date="2015" name="Nature">
        <title>rRNA introns, odd ribosomes, and small enigmatic genomes across a large radiation of phyla.</title>
        <authorList>
            <person name="Brown C.T."/>
            <person name="Hug L.A."/>
            <person name="Thomas B.C."/>
            <person name="Sharon I."/>
            <person name="Castelle C.J."/>
            <person name="Singh A."/>
            <person name="Wilkins M.J."/>
            <person name="Williams K.H."/>
            <person name="Banfield J.F."/>
        </authorList>
    </citation>
    <scope>NUCLEOTIDE SEQUENCE [LARGE SCALE GENOMIC DNA]</scope>
</reference>
<proteinExistence type="predicted"/>